<gene>
    <name evidence="1" type="ORF">GCM10007867_28540</name>
</gene>
<comment type="caution">
    <text evidence="1">The sequence shown here is derived from an EMBL/GenBank/DDBJ whole genome shotgun (WGS) entry which is preliminary data.</text>
</comment>
<dbReference type="AlphaFoldDB" id="A0AAV5NJM5"/>
<evidence type="ECO:0000313" key="1">
    <source>
        <dbReference type="EMBL" id="GLQ64008.1"/>
    </source>
</evidence>
<reference evidence="2" key="1">
    <citation type="journal article" date="2019" name="Int. J. Syst. Evol. Microbiol.">
        <title>The Global Catalogue of Microorganisms (GCM) 10K type strain sequencing project: providing services to taxonomists for standard genome sequencing and annotation.</title>
        <authorList>
            <consortium name="The Broad Institute Genomics Platform"/>
            <consortium name="The Broad Institute Genome Sequencing Center for Infectious Disease"/>
            <person name="Wu L."/>
            <person name="Ma J."/>
        </authorList>
    </citation>
    <scope>NUCLEOTIDE SEQUENCE [LARGE SCALE GENOMIC DNA]</scope>
    <source>
        <strain evidence="2">NBRC 3267</strain>
    </source>
</reference>
<name>A0AAV5NJM5_9PROT</name>
<evidence type="ECO:0000313" key="2">
    <source>
        <dbReference type="Proteomes" id="UP001156614"/>
    </source>
</evidence>
<protein>
    <submittedName>
        <fullName evidence="1">Uncharacterized protein</fullName>
    </submittedName>
</protein>
<accession>A0AAV5NJM5</accession>
<keyword evidence="2" id="KW-1185">Reference proteome</keyword>
<proteinExistence type="predicted"/>
<dbReference type="EMBL" id="BSNU01000006">
    <property type="protein sequence ID" value="GLQ64008.1"/>
    <property type="molecule type" value="Genomic_DNA"/>
</dbReference>
<sequence>MTGAFEQALKFDALLFGDGFHICTRAHGAQTIHAQNRDVLAPECHEPVLMDGVRMIGLDIAKGFEGLTKEEARAGKQLGQKARHWKLRVRMG</sequence>
<dbReference type="Proteomes" id="UP001156614">
    <property type="component" value="Unassembled WGS sequence"/>
</dbReference>
<organism evidence="1 2">
    <name type="scientific">Gluconobacter cerinus</name>
    <dbReference type="NCBI Taxonomy" id="38307"/>
    <lineage>
        <taxon>Bacteria</taxon>
        <taxon>Pseudomonadati</taxon>
        <taxon>Pseudomonadota</taxon>
        <taxon>Alphaproteobacteria</taxon>
        <taxon>Acetobacterales</taxon>
        <taxon>Acetobacteraceae</taxon>
        <taxon>Gluconobacter</taxon>
    </lineage>
</organism>